<name>A0A251PB86_PRUPE</name>
<dbReference type="Gramene" id="ONI08842">
    <property type="protein sequence ID" value="ONI08842"/>
    <property type="gene ID" value="PRUPE_5G203500"/>
</dbReference>
<proteinExistence type="predicted"/>
<feature type="compositionally biased region" description="Low complexity" evidence="1">
    <location>
        <begin position="25"/>
        <end position="35"/>
    </location>
</feature>
<dbReference type="EMBL" id="CM007655">
    <property type="protein sequence ID" value="ONI08842.1"/>
    <property type="molecule type" value="Genomic_DNA"/>
</dbReference>
<protein>
    <submittedName>
        <fullName evidence="2">Uncharacterized protein</fullName>
    </submittedName>
</protein>
<reference evidence="2 3" key="1">
    <citation type="journal article" date="2013" name="Nat. Genet.">
        <title>The high-quality draft genome of peach (Prunus persica) identifies unique patterns of genetic diversity, domestication and genome evolution.</title>
        <authorList>
            <consortium name="International Peach Genome Initiative"/>
            <person name="Verde I."/>
            <person name="Abbott A.G."/>
            <person name="Scalabrin S."/>
            <person name="Jung S."/>
            <person name="Shu S."/>
            <person name="Marroni F."/>
            <person name="Zhebentyayeva T."/>
            <person name="Dettori M.T."/>
            <person name="Grimwood J."/>
            <person name="Cattonaro F."/>
            <person name="Zuccolo A."/>
            <person name="Rossini L."/>
            <person name="Jenkins J."/>
            <person name="Vendramin E."/>
            <person name="Meisel L.A."/>
            <person name="Decroocq V."/>
            <person name="Sosinski B."/>
            <person name="Prochnik S."/>
            <person name="Mitros T."/>
            <person name="Policriti A."/>
            <person name="Cipriani G."/>
            <person name="Dondini L."/>
            <person name="Ficklin S."/>
            <person name="Goodstein D.M."/>
            <person name="Xuan P."/>
            <person name="Del Fabbro C."/>
            <person name="Aramini V."/>
            <person name="Copetti D."/>
            <person name="Gonzalez S."/>
            <person name="Horner D.S."/>
            <person name="Falchi R."/>
            <person name="Lucas S."/>
            <person name="Mica E."/>
            <person name="Maldonado J."/>
            <person name="Lazzari B."/>
            <person name="Bielenberg D."/>
            <person name="Pirona R."/>
            <person name="Miculan M."/>
            <person name="Barakat A."/>
            <person name="Testolin R."/>
            <person name="Stella A."/>
            <person name="Tartarini S."/>
            <person name="Tonutti P."/>
            <person name="Arus P."/>
            <person name="Orellana A."/>
            <person name="Wells C."/>
            <person name="Main D."/>
            <person name="Vizzotto G."/>
            <person name="Silva H."/>
            <person name="Salamini F."/>
            <person name="Schmutz J."/>
            <person name="Morgante M."/>
            <person name="Rokhsar D.S."/>
        </authorList>
    </citation>
    <scope>NUCLEOTIDE SEQUENCE [LARGE SCALE GENOMIC DNA]</scope>
    <source>
        <strain evidence="3">cv. Nemared</strain>
    </source>
</reference>
<sequence>MKHISLSPSTELAEIAISVTPFRTPSSPRSPSPSRRSVHRAHIVQSTELASLTKIYSLPLKMNQAQALI</sequence>
<accession>A0A251PB86</accession>
<evidence type="ECO:0000256" key="1">
    <source>
        <dbReference type="SAM" id="MobiDB-lite"/>
    </source>
</evidence>
<dbReference type="AlphaFoldDB" id="A0A251PB86"/>
<feature type="region of interest" description="Disordered" evidence="1">
    <location>
        <begin position="20"/>
        <end position="40"/>
    </location>
</feature>
<evidence type="ECO:0000313" key="2">
    <source>
        <dbReference type="EMBL" id="ONI08842.1"/>
    </source>
</evidence>
<dbReference type="Proteomes" id="UP000006882">
    <property type="component" value="Chromosome G5"/>
</dbReference>
<keyword evidence="3" id="KW-1185">Reference proteome</keyword>
<organism evidence="2 3">
    <name type="scientific">Prunus persica</name>
    <name type="common">Peach</name>
    <name type="synonym">Amygdalus persica</name>
    <dbReference type="NCBI Taxonomy" id="3760"/>
    <lineage>
        <taxon>Eukaryota</taxon>
        <taxon>Viridiplantae</taxon>
        <taxon>Streptophyta</taxon>
        <taxon>Embryophyta</taxon>
        <taxon>Tracheophyta</taxon>
        <taxon>Spermatophyta</taxon>
        <taxon>Magnoliopsida</taxon>
        <taxon>eudicotyledons</taxon>
        <taxon>Gunneridae</taxon>
        <taxon>Pentapetalae</taxon>
        <taxon>rosids</taxon>
        <taxon>fabids</taxon>
        <taxon>Rosales</taxon>
        <taxon>Rosaceae</taxon>
        <taxon>Amygdaloideae</taxon>
        <taxon>Amygdaleae</taxon>
        <taxon>Prunus</taxon>
    </lineage>
</organism>
<evidence type="ECO:0000313" key="3">
    <source>
        <dbReference type="Proteomes" id="UP000006882"/>
    </source>
</evidence>
<gene>
    <name evidence="2" type="ORF">PRUPE_5G203500</name>
</gene>